<dbReference type="GeneID" id="303303448"/>
<gene>
    <name evidence="2" type="ORF">GCM10007173_10600</name>
</gene>
<accession>A0ABQ2DFK9</accession>
<dbReference type="SUPFAM" id="SSF56349">
    <property type="entry name" value="DNA breaking-rejoining enzymes"/>
    <property type="match status" value="1"/>
</dbReference>
<organism evidence="2 3">
    <name type="scientific">Glutamicibacter ardleyensis</name>
    <dbReference type="NCBI Taxonomy" id="225894"/>
    <lineage>
        <taxon>Bacteria</taxon>
        <taxon>Bacillati</taxon>
        <taxon>Actinomycetota</taxon>
        <taxon>Actinomycetes</taxon>
        <taxon>Micrococcales</taxon>
        <taxon>Micrococcaceae</taxon>
        <taxon>Glutamicibacter</taxon>
    </lineage>
</organism>
<dbReference type="Proteomes" id="UP000606115">
    <property type="component" value="Unassembled WGS sequence"/>
</dbReference>
<evidence type="ECO:0000256" key="1">
    <source>
        <dbReference type="ARBA" id="ARBA00023172"/>
    </source>
</evidence>
<protein>
    <recommendedName>
        <fullName evidence="4">Tyr recombinase domain-containing protein</fullName>
    </recommendedName>
</protein>
<reference evidence="3" key="1">
    <citation type="journal article" date="2019" name="Int. J. Syst. Evol. Microbiol.">
        <title>The Global Catalogue of Microorganisms (GCM) 10K type strain sequencing project: providing services to taxonomists for standard genome sequencing and annotation.</title>
        <authorList>
            <consortium name="The Broad Institute Genomics Platform"/>
            <consortium name="The Broad Institute Genome Sequencing Center for Infectious Disease"/>
            <person name="Wu L."/>
            <person name="Ma J."/>
        </authorList>
    </citation>
    <scope>NUCLEOTIDE SEQUENCE [LARGE SCALE GENOMIC DNA]</scope>
    <source>
        <strain evidence="3">CGMCC 1.3685</strain>
    </source>
</reference>
<keyword evidence="1" id="KW-0233">DNA recombination</keyword>
<dbReference type="InterPro" id="IPR011010">
    <property type="entry name" value="DNA_brk_join_enz"/>
</dbReference>
<dbReference type="RefSeq" id="WP_188684275.1">
    <property type="nucleotide sequence ID" value="NZ_BMKX01000002.1"/>
</dbReference>
<dbReference type="Gene3D" id="1.10.443.10">
    <property type="entry name" value="Intergrase catalytic core"/>
    <property type="match status" value="1"/>
</dbReference>
<name>A0ABQ2DFK9_9MICC</name>
<dbReference type="EMBL" id="BMKX01000002">
    <property type="protein sequence ID" value="GGJ53945.1"/>
    <property type="molecule type" value="Genomic_DNA"/>
</dbReference>
<evidence type="ECO:0000313" key="3">
    <source>
        <dbReference type="Proteomes" id="UP000606115"/>
    </source>
</evidence>
<dbReference type="InterPro" id="IPR013762">
    <property type="entry name" value="Integrase-like_cat_sf"/>
</dbReference>
<comment type="caution">
    <text evidence="2">The sequence shown here is derived from an EMBL/GenBank/DDBJ whole genome shotgun (WGS) entry which is preliminary data.</text>
</comment>
<keyword evidence="3" id="KW-1185">Reference proteome</keyword>
<evidence type="ECO:0000313" key="2">
    <source>
        <dbReference type="EMBL" id="GGJ53945.1"/>
    </source>
</evidence>
<evidence type="ECO:0008006" key="4">
    <source>
        <dbReference type="Google" id="ProtNLM"/>
    </source>
</evidence>
<proteinExistence type="predicted"/>
<sequence length="395" mass="44681">MIRQMVPDDLAASDERIAKLRQRWFQGAPSKIIYAFERGTTAATLITKILADPSLRTHEFIDGAGSESQTRSLRAVLVEHELLPPRDELLARFEAWLVAVLRSIADPQEYRYVTQYARWRHLRLLRKNTMPLRMQQISWRRIEIMEVLALLKWKQQLGGSLASLAQKDLDEWLAQGTRMHIHHFVHWTSQQNITAKLSAPSPQRSVLSPYALSQEERWRLLADVTSDGTLEPRTKFAAGMMLLYGIRAPKIVQLRIDDLEISEAAVRVRWGSVPLVLPAEFAPVARELSEQRTAPRLFVDSRQQEWLYPGTTAGHHMAPRNLNGRLRRIGIPPRLARTSALIALIQELPPVVLSRLTGLEISSAIMWSEATGASGSAYAQGASTRFNEGPVVLEE</sequence>